<accession>A0A7Y4GUM2</accession>
<name>A0A7Y4GUM2_9BRAD</name>
<gene>
    <name evidence="1" type="ORF">HCN58_21160</name>
</gene>
<dbReference type="EMBL" id="JAAVLX010000007">
    <property type="protein sequence ID" value="NOJ42067.1"/>
    <property type="molecule type" value="Genomic_DNA"/>
</dbReference>
<proteinExistence type="predicted"/>
<dbReference type="RefSeq" id="WP_171581327.1">
    <property type="nucleotide sequence ID" value="NZ_JAAVLX010000007.1"/>
</dbReference>
<organism evidence="1 2">
    <name type="scientific">Bradyrhizobium australiense</name>
    <dbReference type="NCBI Taxonomy" id="2721161"/>
    <lineage>
        <taxon>Bacteria</taxon>
        <taxon>Pseudomonadati</taxon>
        <taxon>Pseudomonadota</taxon>
        <taxon>Alphaproteobacteria</taxon>
        <taxon>Hyphomicrobiales</taxon>
        <taxon>Nitrobacteraceae</taxon>
        <taxon>Bradyrhizobium</taxon>
    </lineage>
</organism>
<dbReference type="Proteomes" id="UP000544122">
    <property type="component" value="Unassembled WGS sequence"/>
</dbReference>
<reference evidence="1 2" key="1">
    <citation type="submission" date="2020-03" db="EMBL/GenBank/DDBJ databases">
        <title>Bradyrhizobium diversity isolated from nodules of Indigofera sp.</title>
        <authorList>
            <person name="Klepa M."/>
            <person name="Helene L."/>
            <person name="Hungria M."/>
        </authorList>
    </citation>
    <scope>NUCLEOTIDE SEQUENCE [LARGE SCALE GENOMIC DNA]</scope>
    <source>
        <strain evidence="1 2">WSM 1791</strain>
    </source>
</reference>
<comment type="caution">
    <text evidence="1">The sequence shown here is derived from an EMBL/GenBank/DDBJ whole genome shotgun (WGS) entry which is preliminary data.</text>
</comment>
<keyword evidence="2" id="KW-1185">Reference proteome</keyword>
<evidence type="ECO:0000313" key="1">
    <source>
        <dbReference type="EMBL" id="NOJ42067.1"/>
    </source>
</evidence>
<dbReference type="AlphaFoldDB" id="A0A7Y4GUM2"/>
<sequence>MTPFLNSVEIQAHALAMTAMTIRENAIEPRSSPTFVLPRRVFIVVADAALRFFSWLSVRRK</sequence>
<evidence type="ECO:0000313" key="2">
    <source>
        <dbReference type="Proteomes" id="UP000544122"/>
    </source>
</evidence>
<protein>
    <submittedName>
        <fullName evidence="1">Uncharacterized protein</fullName>
    </submittedName>
</protein>